<gene>
    <name evidence="1" type="ORF">AARE701A_LOCUS9604</name>
</gene>
<proteinExistence type="predicted"/>
<dbReference type="EMBL" id="LR999454">
    <property type="protein sequence ID" value="CAE6009463.1"/>
    <property type="molecule type" value="Genomic_DNA"/>
</dbReference>
<protein>
    <submittedName>
        <fullName evidence="1">Uncharacterized protein</fullName>
    </submittedName>
</protein>
<dbReference type="AlphaFoldDB" id="A0A8S2AAU8"/>
<dbReference type="InterPro" id="IPR038765">
    <property type="entry name" value="Papain-like_cys_pep_sf"/>
</dbReference>
<name>A0A8S2AAU8_ARAAE</name>
<organism evidence="1 2">
    <name type="scientific">Arabidopsis arenosa</name>
    <name type="common">Sand rock-cress</name>
    <name type="synonym">Cardaminopsis arenosa</name>
    <dbReference type="NCBI Taxonomy" id="38785"/>
    <lineage>
        <taxon>Eukaryota</taxon>
        <taxon>Viridiplantae</taxon>
        <taxon>Streptophyta</taxon>
        <taxon>Embryophyta</taxon>
        <taxon>Tracheophyta</taxon>
        <taxon>Spermatophyta</taxon>
        <taxon>Magnoliopsida</taxon>
        <taxon>eudicotyledons</taxon>
        <taxon>Gunneridae</taxon>
        <taxon>Pentapetalae</taxon>
        <taxon>rosids</taxon>
        <taxon>malvids</taxon>
        <taxon>Brassicales</taxon>
        <taxon>Brassicaceae</taxon>
        <taxon>Camelineae</taxon>
        <taxon>Arabidopsis</taxon>
    </lineage>
</organism>
<keyword evidence="2" id="KW-1185">Reference proteome</keyword>
<evidence type="ECO:0000313" key="2">
    <source>
        <dbReference type="Proteomes" id="UP000682877"/>
    </source>
</evidence>
<dbReference type="Gene3D" id="3.90.70.10">
    <property type="entry name" value="Cysteine proteinases"/>
    <property type="match status" value="1"/>
</dbReference>
<sequence>MVLLYFGGKVSKDALIPITIPQISEDAYKYLEDLPKDVRRILVPILRSRPDPSDVVAFMTETTASALWKQKEQKRINRHCPPDFQHLRYDLNNNTGWAIIAAKLLSIAHFLRENVPPFVNCSAQYLLDCVPGKKVVSKDVGSSKRRRICDNISTIAEAIEYALNNKIPREDDWEYLGYQRDDDPPVDISYFNVMGKLQSLTLQEALSFLNKQPVAAKLHLFNSYQHVDRVYRGPIPEYSDYIGLEDVMVYEVTIYLREWVAIVKLPCRIQGFLRVSLDAMLVYVLRDNLDQADARRIVLPSRLLTEFNVIVG</sequence>
<reference evidence="1" key="1">
    <citation type="submission" date="2021-01" db="EMBL/GenBank/DDBJ databases">
        <authorList>
            <person name="Bezrukov I."/>
        </authorList>
    </citation>
    <scope>NUCLEOTIDE SEQUENCE</scope>
</reference>
<dbReference type="SUPFAM" id="SSF54001">
    <property type="entry name" value="Cysteine proteinases"/>
    <property type="match status" value="1"/>
</dbReference>
<dbReference type="Proteomes" id="UP000682877">
    <property type="component" value="Chromosome 4"/>
</dbReference>
<evidence type="ECO:0000313" key="1">
    <source>
        <dbReference type="EMBL" id="CAE6009463.1"/>
    </source>
</evidence>
<accession>A0A8S2AAU8</accession>